<gene>
    <name evidence="1" type="ORF">K1pha_3</name>
</gene>
<accession>A0A3G1GLJ5</accession>
<name>A0A3G1GLJ5_9CAUD</name>
<keyword evidence="2" id="KW-1185">Reference proteome</keyword>
<dbReference type="Proteomes" id="UP000272247">
    <property type="component" value="Segment"/>
</dbReference>
<organism evidence="1 2">
    <name type="scientific">Xanthomonas phage KPhi1</name>
    <dbReference type="NCBI Taxonomy" id="1927017"/>
    <lineage>
        <taxon>Viruses</taxon>
        <taxon>Duplodnaviria</taxon>
        <taxon>Heunggongvirae</taxon>
        <taxon>Uroviricota</taxon>
        <taxon>Caudoviricetes</taxon>
        <taxon>Kantovirinae</taxon>
        <taxon>Beograduvirus</taxon>
        <taxon>Beograduvirus KPhi1</taxon>
    </lineage>
</organism>
<reference evidence="1 2" key="1">
    <citation type="submission" date="2016-11" db="EMBL/GenBank/DDBJ databases">
        <authorList>
            <person name="Gasic K."/>
        </authorList>
    </citation>
    <scope>NUCLEOTIDE SEQUENCE [LARGE SCALE GENOMIC DNA]</scope>
</reference>
<evidence type="ECO:0000313" key="1">
    <source>
        <dbReference type="EMBL" id="APQ41882.1"/>
    </source>
</evidence>
<sequence>MTNTLKVKTTIACATCMCSLSRAKSFKVVATDAASAKLEAAAATAAWQASLGGQNCRVCASIIAEVG</sequence>
<evidence type="ECO:0000313" key="2">
    <source>
        <dbReference type="Proteomes" id="UP000272247"/>
    </source>
</evidence>
<protein>
    <submittedName>
        <fullName evidence="1">Uncharacterized protein</fullName>
    </submittedName>
</protein>
<dbReference type="EMBL" id="KY210139">
    <property type="protein sequence ID" value="APQ41882.1"/>
    <property type="molecule type" value="Genomic_DNA"/>
</dbReference>
<proteinExistence type="predicted"/>